<feature type="transmembrane region" description="Helical" evidence="13">
    <location>
        <begin position="984"/>
        <end position="1009"/>
    </location>
</feature>
<keyword evidence="5" id="KW-0677">Repeat</keyword>
<dbReference type="SUPFAM" id="SSF57196">
    <property type="entry name" value="EGF/Laminin"/>
    <property type="match status" value="1"/>
</dbReference>
<dbReference type="AlphaFoldDB" id="A0A8J2LY41"/>
<dbReference type="InterPro" id="IPR000742">
    <property type="entry name" value="EGF"/>
</dbReference>
<dbReference type="PANTHER" id="PTHR13802">
    <property type="entry name" value="MUCIN 4-RELATED"/>
    <property type="match status" value="1"/>
</dbReference>
<keyword evidence="9" id="KW-1015">Disulfide bond</keyword>
<evidence type="ECO:0000256" key="8">
    <source>
        <dbReference type="ARBA" id="ARBA00023136"/>
    </source>
</evidence>
<feature type="compositionally biased region" description="Polar residues" evidence="12">
    <location>
        <begin position="905"/>
        <end position="919"/>
    </location>
</feature>
<dbReference type="EMBL" id="CAKAEH010000938">
    <property type="protein sequence ID" value="CAG9532293.1"/>
    <property type="molecule type" value="Genomic_DNA"/>
</dbReference>
<keyword evidence="4" id="KW-0732">Signal</keyword>
<dbReference type="GO" id="GO:0007160">
    <property type="term" value="P:cell-matrix adhesion"/>
    <property type="evidence" value="ECO:0007669"/>
    <property type="project" value="InterPro"/>
</dbReference>
<dbReference type="InterPro" id="IPR024731">
    <property type="entry name" value="NELL2-like_EGF"/>
</dbReference>
<dbReference type="PROSITE" id="PS51220">
    <property type="entry name" value="NIDO"/>
    <property type="match status" value="2"/>
</dbReference>
<accession>A0A8J2LY41</accession>
<feature type="region of interest" description="Disordered" evidence="12">
    <location>
        <begin position="834"/>
        <end position="858"/>
    </location>
</feature>
<keyword evidence="3 13" id="KW-0812">Transmembrane</keyword>
<dbReference type="InterPro" id="IPR000152">
    <property type="entry name" value="EGF-type_Asp/Asn_hydroxyl_site"/>
</dbReference>
<dbReference type="InterPro" id="IPR051495">
    <property type="entry name" value="Epithelial_Barrier/Signaling"/>
</dbReference>
<dbReference type="Proteomes" id="UP000746747">
    <property type="component" value="Unassembled WGS sequence"/>
</dbReference>
<evidence type="ECO:0000256" key="12">
    <source>
        <dbReference type="SAM" id="MobiDB-lite"/>
    </source>
</evidence>
<evidence type="ECO:0000256" key="10">
    <source>
        <dbReference type="ARBA" id="ARBA00023180"/>
    </source>
</evidence>
<proteinExistence type="predicted"/>
<keyword evidence="8 13" id="KW-0472">Membrane</keyword>
<evidence type="ECO:0000256" key="3">
    <source>
        <dbReference type="ARBA" id="ARBA00022692"/>
    </source>
</evidence>
<dbReference type="PROSITE" id="PS50026">
    <property type="entry name" value="EGF_3"/>
    <property type="match status" value="1"/>
</dbReference>
<dbReference type="PANTHER" id="PTHR13802:SF64">
    <property type="entry name" value="DENDRITE EXTENSION DEFECTIVE PROTEIN 1"/>
    <property type="match status" value="1"/>
</dbReference>
<keyword evidence="10" id="KW-0325">Glycoprotein</keyword>
<keyword evidence="7 13" id="KW-1133">Transmembrane helix</keyword>
<dbReference type="GO" id="GO:0048731">
    <property type="term" value="P:system development"/>
    <property type="evidence" value="ECO:0007669"/>
    <property type="project" value="UniProtKB-ARBA"/>
</dbReference>
<reference evidence="16" key="1">
    <citation type="submission" date="2021-09" db="EMBL/GenBank/DDBJ databases">
        <authorList>
            <consortium name="Pathogen Informatics"/>
        </authorList>
    </citation>
    <scope>NUCLEOTIDE SEQUENCE</scope>
</reference>
<evidence type="ECO:0000256" key="5">
    <source>
        <dbReference type="ARBA" id="ARBA00022737"/>
    </source>
</evidence>
<keyword evidence="2 11" id="KW-0245">EGF-like domain</keyword>
<feature type="domain" description="NIDO" evidence="15">
    <location>
        <begin position="151"/>
        <end position="290"/>
    </location>
</feature>
<gene>
    <name evidence="16" type="ORF">CJOHNSTONI_LOCUS2612</name>
</gene>
<feature type="domain" description="EGF-like" evidence="14">
    <location>
        <begin position="401"/>
        <end position="441"/>
    </location>
</feature>
<evidence type="ECO:0000256" key="9">
    <source>
        <dbReference type="ARBA" id="ARBA00023157"/>
    </source>
</evidence>
<dbReference type="PROSITE" id="PS00010">
    <property type="entry name" value="ASX_HYDROXYL"/>
    <property type="match status" value="1"/>
</dbReference>
<feature type="domain" description="NIDO" evidence="15">
    <location>
        <begin position="512"/>
        <end position="653"/>
    </location>
</feature>
<sequence length="1117" mass="124751">MRWKSSIAVYPRLIFLSLLFLAFFFWIPKRTTAIRLNPEQIAERLRIEETDKLIKIQRNRRQLATPKEISISITAPLFSSRLFEYGPDAGDQELPRNLDVEKKISLIYPLRFYGVDTSIVYILSNGGITIESNMRTYRQNILPSDLKLIAIFWNRNDLRNGGSVYFREVAAGRILERGQSEIRYQYDEVVKVKTCLLVTWDKMQPVGAAPLPEDNTNTFQMALFITDNGTFANFIYKNIGWTQGAEAGFNKGDMREFFALPTSGTGNIMYLEEYGNTGIPGEWMFKLGDRSVERCKSGIKGDTCDEECSTGEWGPDCTLCCHCASGTCSGTTGECVGGKCSDCWTGLPACQEKKEECEAVMQEQCAHNAISYTDYDRCGEPIQRCQCLKGFKGDGYTICDDIDECLQPGMCHENAICGNTPGHYFCTCADGFIGDGVNECTSSLLYSYRGHQELPKDRNARVVLQLKQPLQIFGKKLDKLMISTLGIISVEDSSKINAGDHLASSGIHGIAPFFANIDIRKGGQIFVDETDDPKVLSRATKTVASNINDKKFQAKTVVLVTYVNVTDADRTSPGSTFQTLIIGGTNKQHQNETYAQMLYKDLPWSDGAEASILTYGSKNPLMLPGSGTNEIVHLSKSSNIGKPGQWLYRIDSNNVQMCLQPNLQPPYCEEYKITDDSISVTSPNLGETEISEQTHRSSVPELDKLTDELVEIPGPQIIHPVLIEPPPSSHIQSAVEMELGEHSSGSVRDEEEWTKNPITPHIPLISLDRHDIEDLPPDAFEVTFPPFITVIPRLFTSVDNTERGLPSIHPVGNGTQARQPETFEIPPTVLSTNSVVDTSRPEVLPETSKLPPVSSTQSVEGIRPLQKVKPEEINFDKDEQIINLFRPDDDSVDNRLEPDKENGPSEKSISTDSPMQSLSPEDERDYMTLSTTNKPLFIFTTLPKKRPMPTKPKLVPAHGTAFTTPYGPYDVRNEVKIEASSSNLAVIIPTAIIAVWLLLLAVIALFCCCRRKRAERHFRDMYFPNHQQIHPITTTFAMRKDSKHFDGSYEDHPDKAARLSSELSSYNQNGRVSLYGSYWNLASNASNSSANGLPTGSRQNPFSQYSAQQRYIYGSRY</sequence>
<dbReference type="CDD" id="cd00054">
    <property type="entry name" value="EGF_CA"/>
    <property type="match status" value="1"/>
</dbReference>
<organism evidence="16 17">
    <name type="scientific">Cercopithifilaria johnstoni</name>
    <dbReference type="NCBI Taxonomy" id="2874296"/>
    <lineage>
        <taxon>Eukaryota</taxon>
        <taxon>Metazoa</taxon>
        <taxon>Ecdysozoa</taxon>
        <taxon>Nematoda</taxon>
        <taxon>Chromadorea</taxon>
        <taxon>Rhabditida</taxon>
        <taxon>Spirurina</taxon>
        <taxon>Spiruromorpha</taxon>
        <taxon>Filarioidea</taxon>
        <taxon>Onchocercidae</taxon>
        <taxon>Cercopithifilaria</taxon>
    </lineage>
</organism>
<comment type="subcellular location">
    <subcellularLocation>
        <location evidence="1">Membrane</location>
        <topology evidence="1">Single-pass type I membrane protein</topology>
    </subcellularLocation>
</comment>
<comment type="caution">
    <text evidence="16">The sequence shown here is derived from an EMBL/GenBank/DDBJ whole genome shotgun (WGS) entry which is preliminary data.</text>
</comment>
<dbReference type="Pfam" id="PF06119">
    <property type="entry name" value="NIDO"/>
    <property type="match status" value="2"/>
</dbReference>
<dbReference type="SMART" id="SM00539">
    <property type="entry name" value="NIDO"/>
    <property type="match status" value="2"/>
</dbReference>
<comment type="caution">
    <text evidence="11">Lacks conserved residue(s) required for the propagation of feature annotation.</text>
</comment>
<feature type="region of interest" description="Disordered" evidence="12">
    <location>
        <begin position="879"/>
        <end position="923"/>
    </location>
</feature>
<keyword evidence="17" id="KW-1185">Reference proteome</keyword>
<dbReference type="PROSITE" id="PS01186">
    <property type="entry name" value="EGF_2"/>
    <property type="match status" value="1"/>
</dbReference>
<dbReference type="GO" id="GO:0016020">
    <property type="term" value="C:membrane"/>
    <property type="evidence" value="ECO:0007669"/>
    <property type="project" value="UniProtKB-SubCell"/>
</dbReference>
<dbReference type="Pfam" id="PF12947">
    <property type="entry name" value="EGF_3"/>
    <property type="match status" value="1"/>
</dbReference>
<evidence type="ECO:0000259" key="15">
    <source>
        <dbReference type="PROSITE" id="PS51220"/>
    </source>
</evidence>
<evidence type="ECO:0000313" key="16">
    <source>
        <dbReference type="EMBL" id="CAG9532293.1"/>
    </source>
</evidence>
<dbReference type="InterPro" id="IPR018097">
    <property type="entry name" value="EGF_Ca-bd_CS"/>
</dbReference>
<dbReference type="InterPro" id="IPR001881">
    <property type="entry name" value="EGF-like_Ca-bd_dom"/>
</dbReference>
<name>A0A8J2LY41_9BILA</name>
<evidence type="ECO:0000259" key="14">
    <source>
        <dbReference type="PROSITE" id="PS50026"/>
    </source>
</evidence>
<protein>
    <submittedName>
        <fullName evidence="16">Uncharacterized protein</fullName>
    </submittedName>
</protein>
<evidence type="ECO:0000256" key="4">
    <source>
        <dbReference type="ARBA" id="ARBA00022729"/>
    </source>
</evidence>
<feature type="compositionally biased region" description="Basic and acidic residues" evidence="12">
    <location>
        <begin position="879"/>
        <end position="904"/>
    </location>
</feature>
<dbReference type="GO" id="GO:0048513">
    <property type="term" value="P:animal organ development"/>
    <property type="evidence" value="ECO:0007669"/>
    <property type="project" value="UniProtKB-ARBA"/>
</dbReference>
<evidence type="ECO:0000256" key="1">
    <source>
        <dbReference type="ARBA" id="ARBA00004479"/>
    </source>
</evidence>
<dbReference type="FunFam" id="2.10.25.10:FF:000202">
    <property type="entry name" value="Multiple epidermal growth factor-like domains 8"/>
    <property type="match status" value="1"/>
</dbReference>
<dbReference type="GO" id="GO:0005509">
    <property type="term" value="F:calcium ion binding"/>
    <property type="evidence" value="ECO:0007669"/>
    <property type="project" value="InterPro"/>
</dbReference>
<evidence type="ECO:0000256" key="7">
    <source>
        <dbReference type="ARBA" id="ARBA00022989"/>
    </source>
</evidence>
<dbReference type="Gene3D" id="2.10.25.10">
    <property type="entry name" value="Laminin"/>
    <property type="match status" value="1"/>
</dbReference>
<dbReference type="SMART" id="SM00179">
    <property type="entry name" value="EGF_CA"/>
    <property type="match status" value="1"/>
</dbReference>
<keyword evidence="6" id="KW-0106">Calcium</keyword>
<dbReference type="InterPro" id="IPR003886">
    <property type="entry name" value="NIDO_dom"/>
</dbReference>
<evidence type="ECO:0000256" key="13">
    <source>
        <dbReference type="SAM" id="Phobius"/>
    </source>
</evidence>
<dbReference type="OrthoDB" id="6236007at2759"/>
<evidence type="ECO:0000256" key="2">
    <source>
        <dbReference type="ARBA" id="ARBA00022536"/>
    </source>
</evidence>
<evidence type="ECO:0000313" key="17">
    <source>
        <dbReference type="Proteomes" id="UP000746747"/>
    </source>
</evidence>
<evidence type="ECO:0000256" key="6">
    <source>
        <dbReference type="ARBA" id="ARBA00022837"/>
    </source>
</evidence>
<evidence type="ECO:0000256" key="11">
    <source>
        <dbReference type="PROSITE-ProRule" id="PRU00076"/>
    </source>
</evidence>
<dbReference type="GO" id="GO:0071944">
    <property type="term" value="C:cell periphery"/>
    <property type="evidence" value="ECO:0007669"/>
    <property type="project" value="UniProtKB-ARBA"/>
</dbReference>
<dbReference type="PROSITE" id="PS01187">
    <property type="entry name" value="EGF_CA"/>
    <property type="match status" value="1"/>
</dbReference>